<organism evidence="1 2">
    <name type="scientific">Cetraspora pellucida</name>
    <dbReference type="NCBI Taxonomy" id="1433469"/>
    <lineage>
        <taxon>Eukaryota</taxon>
        <taxon>Fungi</taxon>
        <taxon>Fungi incertae sedis</taxon>
        <taxon>Mucoromycota</taxon>
        <taxon>Glomeromycotina</taxon>
        <taxon>Glomeromycetes</taxon>
        <taxon>Diversisporales</taxon>
        <taxon>Gigasporaceae</taxon>
        <taxon>Cetraspora</taxon>
    </lineage>
</organism>
<comment type="caution">
    <text evidence="1">The sequence shown here is derived from an EMBL/GenBank/DDBJ whole genome shotgun (WGS) entry which is preliminary data.</text>
</comment>
<reference evidence="1" key="1">
    <citation type="submission" date="2021-06" db="EMBL/GenBank/DDBJ databases">
        <authorList>
            <person name="Kallberg Y."/>
            <person name="Tangrot J."/>
            <person name="Rosling A."/>
        </authorList>
    </citation>
    <scope>NUCLEOTIDE SEQUENCE</scope>
    <source>
        <strain evidence="1">28 12/20/2015</strain>
    </source>
</reference>
<proteinExistence type="predicted"/>
<gene>
    <name evidence="1" type="ORF">SPELUC_LOCUS11115</name>
</gene>
<dbReference type="EMBL" id="CAJVPW010022507">
    <property type="protein sequence ID" value="CAG8697828.1"/>
    <property type="molecule type" value="Genomic_DNA"/>
</dbReference>
<evidence type="ECO:0000313" key="2">
    <source>
        <dbReference type="Proteomes" id="UP000789366"/>
    </source>
</evidence>
<keyword evidence="2" id="KW-1185">Reference proteome</keyword>
<evidence type="ECO:0000313" key="1">
    <source>
        <dbReference type="EMBL" id="CAG8697828.1"/>
    </source>
</evidence>
<name>A0ACA9P9Q9_9GLOM</name>
<feature type="non-terminal residue" evidence="1">
    <location>
        <position position="1"/>
    </location>
</feature>
<sequence>QNSVDSGDGTGFDGGASSVSSAGSVGNASSVSSAGSVNGAGSVGGVIPPERPKYRAGRKPTAVKIYTVNHESKYLVVENVPALGLSKELIEVFSLYGAIEEYRCLDDYPCEQFTDVYWIKFQSIAEARVAKRKVDDHSFFSSYLRVRYGPEYETIEDTRQKLQDRRNVVAIKTREHNDENKNKDGKSTTLNVTTFPSAYSTTESSSLPPINIYPQMYDHTNYTYSDYNYSYPYSIYYSQYNQEPPIPGVDYQHSQYSQEPPTSGATSGADYQHSQEPPIPGADYQHNQEPPIPGADFESTSFAAASYPLRFTQPYVTY</sequence>
<dbReference type="Proteomes" id="UP000789366">
    <property type="component" value="Unassembled WGS sequence"/>
</dbReference>
<protein>
    <submittedName>
        <fullName evidence="1">6955_t:CDS:1</fullName>
    </submittedName>
</protein>
<accession>A0ACA9P9Q9</accession>
<feature type="non-terminal residue" evidence="1">
    <location>
        <position position="318"/>
    </location>
</feature>